<gene>
    <name evidence="2" type="ORF">E2562_005896</name>
</gene>
<comment type="caution">
    <text evidence="2">The sequence shown here is derived from an EMBL/GenBank/DDBJ whole genome shotgun (WGS) entry which is preliminary data.</text>
</comment>
<accession>A0A6G1DX83</accession>
<organism evidence="2 3">
    <name type="scientific">Oryza meyeriana var. granulata</name>
    <dbReference type="NCBI Taxonomy" id="110450"/>
    <lineage>
        <taxon>Eukaryota</taxon>
        <taxon>Viridiplantae</taxon>
        <taxon>Streptophyta</taxon>
        <taxon>Embryophyta</taxon>
        <taxon>Tracheophyta</taxon>
        <taxon>Spermatophyta</taxon>
        <taxon>Magnoliopsida</taxon>
        <taxon>Liliopsida</taxon>
        <taxon>Poales</taxon>
        <taxon>Poaceae</taxon>
        <taxon>BOP clade</taxon>
        <taxon>Oryzoideae</taxon>
        <taxon>Oryzeae</taxon>
        <taxon>Oryzinae</taxon>
        <taxon>Oryza</taxon>
        <taxon>Oryza meyeriana</taxon>
    </lineage>
</organism>
<keyword evidence="3" id="KW-1185">Reference proteome</keyword>
<dbReference type="EMBL" id="SPHZ02000005">
    <property type="protein sequence ID" value="KAF0916283.1"/>
    <property type="molecule type" value="Genomic_DNA"/>
</dbReference>
<name>A0A6G1DX83_9ORYZ</name>
<feature type="compositionally biased region" description="Basic and acidic residues" evidence="1">
    <location>
        <begin position="25"/>
        <end position="36"/>
    </location>
</feature>
<feature type="region of interest" description="Disordered" evidence="1">
    <location>
        <begin position="1"/>
        <end position="62"/>
    </location>
</feature>
<sequence>MTALATAREDGEGCPCCGRGSRRRGCGEGREAREGDLDSEGVGKGGRRVSAGGAAAALRRGS</sequence>
<proteinExistence type="predicted"/>
<feature type="compositionally biased region" description="Low complexity" evidence="1">
    <location>
        <begin position="48"/>
        <end position="62"/>
    </location>
</feature>
<evidence type="ECO:0000313" key="2">
    <source>
        <dbReference type="EMBL" id="KAF0916283.1"/>
    </source>
</evidence>
<dbReference type="Proteomes" id="UP000479710">
    <property type="component" value="Unassembled WGS sequence"/>
</dbReference>
<evidence type="ECO:0000313" key="3">
    <source>
        <dbReference type="Proteomes" id="UP000479710"/>
    </source>
</evidence>
<dbReference type="AlphaFoldDB" id="A0A6G1DX83"/>
<protein>
    <submittedName>
        <fullName evidence="2">Uncharacterized protein</fullName>
    </submittedName>
</protein>
<evidence type="ECO:0000256" key="1">
    <source>
        <dbReference type="SAM" id="MobiDB-lite"/>
    </source>
</evidence>
<reference evidence="2 3" key="1">
    <citation type="submission" date="2019-11" db="EMBL/GenBank/DDBJ databases">
        <title>Whole genome sequence of Oryza granulata.</title>
        <authorList>
            <person name="Li W."/>
        </authorList>
    </citation>
    <scope>NUCLEOTIDE SEQUENCE [LARGE SCALE GENOMIC DNA]</scope>
    <source>
        <strain evidence="3">cv. Menghai</strain>
        <tissue evidence="2">Leaf</tissue>
    </source>
</reference>